<comment type="caution">
    <text evidence="2">The sequence shown here is derived from an EMBL/GenBank/DDBJ whole genome shotgun (WGS) entry which is preliminary data.</text>
</comment>
<accession>A0AAE0FLB2</accession>
<dbReference type="EMBL" id="LGRX02016659">
    <property type="protein sequence ID" value="KAK3261792.1"/>
    <property type="molecule type" value="Genomic_DNA"/>
</dbReference>
<keyword evidence="3" id="KW-1185">Reference proteome</keyword>
<protein>
    <submittedName>
        <fullName evidence="2">Uncharacterized protein</fullName>
    </submittedName>
</protein>
<feature type="region of interest" description="Disordered" evidence="1">
    <location>
        <begin position="65"/>
        <end position="92"/>
    </location>
</feature>
<dbReference type="Proteomes" id="UP001190700">
    <property type="component" value="Unassembled WGS sequence"/>
</dbReference>
<name>A0AAE0FLB2_9CHLO</name>
<gene>
    <name evidence="2" type="ORF">CYMTET_29319</name>
</gene>
<evidence type="ECO:0000256" key="1">
    <source>
        <dbReference type="SAM" id="MobiDB-lite"/>
    </source>
</evidence>
<proteinExistence type="predicted"/>
<evidence type="ECO:0000313" key="3">
    <source>
        <dbReference type="Proteomes" id="UP001190700"/>
    </source>
</evidence>
<reference evidence="2 3" key="1">
    <citation type="journal article" date="2015" name="Genome Biol. Evol.">
        <title>Comparative Genomics of a Bacterivorous Green Alga Reveals Evolutionary Causalities and Consequences of Phago-Mixotrophic Mode of Nutrition.</title>
        <authorList>
            <person name="Burns J.A."/>
            <person name="Paasch A."/>
            <person name="Narechania A."/>
            <person name="Kim E."/>
        </authorList>
    </citation>
    <scope>NUCLEOTIDE SEQUENCE [LARGE SCALE GENOMIC DNA]</scope>
    <source>
        <strain evidence="2 3">PLY_AMNH</strain>
    </source>
</reference>
<dbReference type="AlphaFoldDB" id="A0AAE0FLB2"/>
<organism evidence="2 3">
    <name type="scientific">Cymbomonas tetramitiformis</name>
    <dbReference type="NCBI Taxonomy" id="36881"/>
    <lineage>
        <taxon>Eukaryota</taxon>
        <taxon>Viridiplantae</taxon>
        <taxon>Chlorophyta</taxon>
        <taxon>Pyramimonadophyceae</taxon>
        <taxon>Pyramimonadales</taxon>
        <taxon>Pyramimonadaceae</taxon>
        <taxon>Cymbomonas</taxon>
    </lineage>
</organism>
<sequence length="270" mass="29332">MLGRSMERTIGGALLIFALAAFYWQTQMLHLSSPKPYRLGADNLDRLLELEADLAALREARKAEKLAAESSATPSEEEPPPADHSADRDEQLSQRELHLAKRHPDHAEVRGRIALIRSSRASEFHSVAHDHHQGIAQKQTMEMRAHVSKAGEEAARRNMTAASCSWRQTTGCQPDGSREKAADLGCTAIVGPSASGFCECYDGFVKASSACGHVPLVCSNACMDCVVETPARMVRTDQSCTNVGLNNVALTKGGVQPVPWTAKIMAPMWL</sequence>
<evidence type="ECO:0000313" key="2">
    <source>
        <dbReference type="EMBL" id="KAK3261792.1"/>
    </source>
</evidence>